<evidence type="ECO:0000256" key="1">
    <source>
        <dbReference type="ARBA" id="ARBA00004141"/>
    </source>
</evidence>
<evidence type="ECO:0000256" key="5">
    <source>
        <dbReference type="SAM" id="Phobius"/>
    </source>
</evidence>
<keyword evidence="7" id="KW-1185">Reference proteome</keyword>
<keyword evidence="3 5" id="KW-1133">Transmembrane helix</keyword>
<comment type="subcellular location">
    <subcellularLocation>
        <location evidence="1">Membrane</location>
        <topology evidence="1">Multi-pass membrane protein</topology>
    </subcellularLocation>
</comment>
<keyword evidence="4 5" id="KW-0472">Membrane</keyword>
<organism evidence="6 7">
    <name type="scientific">Bacillus suaedaesalsae</name>
    <dbReference type="NCBI Taxonomy" id="2810349"/>
    <lineage>
        <taxon>Bacteria</taxon>
        <taxon>Bacillati</taxon>
        <taxon>Bacillota</taxon>
        <taxon>Bacilli</taxon>
        <taxon>Bacillales</taxon>
        <taxon>Bacillaceae</taxon>
        <taxon>Bacillus</taxon>
    </lineage>
</organism>
<evidence type="ECO:0000313" key="7">
    <source>
        <dbReference type="Proteomes" id="UP001518925"/>
    </source>
</evidence>
<evidence type="ECO:0000256" key="4">
    <source>
        <dbReference type="ARBA" id="ARBA00023136"/>
    </source>
</evidence>
<evidence type="ECO:0000313" key="6">
    <source>
        <dbReference type="EMBL" id="MBM6617848.1"/>
    </source>
</evidence>
<dbReference type="Pfam" id="PF07681">
    <property type="entry name" value="DoxX"/>
    <property type="match status" value="1"/>
</dbReference>
<accession>A0ABS2DK45</accession>
<dbReference type="InterPro" id="IPR032808">
    <property type="entry name" value="DoxX"/>
</dbReference>
<gene>
    <name evidence="6" type="ORF">JR050_09230</name>
</gene>
<reference evidence="6 7" key="1">
    <citation type="submission" date="2021-02" db="EMBL/GenBank/DDBJ databases">
        <title>Bacillus sp. RD4P76, an endophyte from a halophyte.</title>
        <authorList>
            <person name="Sun J.-Q."/>
        </authorList>
    </citation>
    <scope>NUCLEOTIDE SEQUENCE [LARGE SCALE GENOMIC DNA]</scope>
    <source>
        <strain evidence="6 7">RD4P76</strain>
    </source>
</reference>
<keyword evidence="2 5" id="KW-0812">Transmembrane</keyword>
<dbReference type="PANTHER" id="PTHR39157">
    <property type="entry name" value="INTEGRAL MEMBRANE PROTEIN-RELATED"/>
    <property type="match status" value="1"/>
</dbReference>
<evidence type="ECO:0000256" key="2">
    <source>
        <dbReference type="ARBA" id="ARBA00022692"/>
    </source>
</evidence>
<evidence type="ECO:0000256" key="3">
    <source>
        <dbReference type="ARBA" id="ARBA00022989"/>
    </source>
</evidence>
<dbReference type="EMBL" id="JAFELM010000028">
    <property type="protein sequence ID" value="MBM6617848.1"/>
    <property type="molecule type" value="Genomic_DNA"/>
</dbReference>
<proteinExistence type="predicted"/>
<comment type="caution">
    <text evidence="6">The sequence shown here is derived from an EMBL/GenBank/DDBJ whole genome shotgun (WGS) entry which is preliminary data.</text>
</comment>
<dbReference type="RefSeq" id="WP_204203210.1">
    <property type="nucleotide sequence ID" value="NZ_JAFELM010000028.1"/>
</dbReference>
<feature type="transmembrane region" description="Helical" evidence="5">
    <location>
        <begin position="12"/>
        <end position="31"/>
    </location>
</feature>
<feature type="transmembrane region" description="Helical" evidence="5">
    <location>
        <begin position="128"/>
        <end position="148"/>
    </location>
</feature>
<feature type="transmembrane region" description="Helical" evidence="5">
    <location>
        <begin position="91"/>
        <end position="116"/>
    </location>
</feature>
<sequence>MMKWLREIKYAAGLLLVLRVYLGWTWMSAGWHKITADQPFDATGYLKGAIGNPVVDKATGDMLYPTYMAFLENFALPNAGLINIMIPYGEFLVGLGLIVGVLTTAAAFFGLLMNFMFMFAGTISTNPWMTLLGIIILVAGMNAARFGGDYYVAPYLKKMIAKHNKSKNKKIDI</sequence>
<name>A0ABS2DK45_9BACI</name>
<dbReference type="Proteomes" id="UP001518925">
    <property type="component" value="Unassembled WGS sequence"/>
</dbReference>
<protein>
    <submittedName>
        <fullName evidence="6">DoxX family protein</fullName>
    </submittedName>
</protein>
<dbReference type="PANTHER" id="PTHR39157:SF1">
    <property type="entry name" value="DOXX FAMILY PROTEIN"/>
    <property type="match status" value="1"/>
</dbReference>